<dbReference type="PANTHER" id="PTHR24112">
    <property type="entry name" value="LEUCINE-RICH REPEAT, ISOFORM F-RELATED"/>
    <property type="match status" value="1"/>
</dbReference>
<feature type="compositionally biased region" description="Basic and acidic residues" evidence="4">
    <location>
        <begin position="619"/>
        <end position="651"/>
    </location>
</feature>
<dbReference type="InterPro" id="IPR032675">
    <property type="entry name" value="LRR_dom_sf"/>
</dbReference>
<dbReference type="OMA" id="EPENPWK"/>
<dbReference type="EMBL" id="KB308581">
    <property type="protein sequence ID" value="ELT97355.1"/>
    <property type="molecule type" value="Genomic_DNA"/>
</dbReference>
<reference evidence="6" key="3">
    <citation type="submission" date="2015-06" db="UniProtKB">
        <authorList>
            <consortium name="EnsemblMetazoa"/>
        </authorList>
    </citation>
    <scope>IDENTIFICATION</scope>
</reference>
<name>R7U2G9_CAPTE</name>
<evidence type="ECO:0000256" key="1">
    <source>
        <dbReference type="ARBA" id="ARBA00022614"/>
    </source>
</evidence>
<comment type="similarity">
    <text evidence="3">Belongs to the PPP1R37 family.</text>
</comment>
<keyword evidence="7" id="KW-1185">Reference proteome</keyword>
<accession>R7U2G9</accession>
<dbReference type="Proteomes" id="UP000014760">
    <property type="component" value="Unassembled WGS sequence"/>
</dbReference>
<dbReference type="InterPro" id="IPR051279">
    <property type="entry name" value="PP1-Reg/Actin-Interact_Protein"/>
</dbReference>
<feature type="region of interest" description="Disordered" evidence="4">
    <location>
        <begin position="663"/>
        <end position="683"/>
    </location>
</feature>
<dbReference type="CDD" id="cd00116">
    <property type="entry name" value="LRR_RI"/>
    <property type="match status" value="1"/>
</dbReference>
<proteinExistence type="inferred from homology"/>
<feature type="compositionally biased region" description="Acidic residues" evidence="4">
    <location>
        <begin position="437"/>
        <end position="446"/>
    </location>
</feature>
<feature type="compositionally biased region" description="Basic and acidic residues" evidence="4">
    <location>
        <begin position="585"/>
        <end position="594"/>
    </location>
</feature>
<evidence type="ECO:0000313" key="7">
    <source>
        <dbReference type="Proteomes" id="UP000014760"/>
    </source>
</evidence>
<evidence type="ECO:0008006" key="8">
    <source>
        <dbReference type="Google" id="ProtNLM"/>
    </source>
</evidence>
<protein>
    <recommendedName>
        <fullName evidence="8">Protein phosphatase 1 regulatory subunit 37</fullName>
    </recommendedName>
</protein>
<dbReference type="EnsemblMetazoa" id="CapteT218827">
    <property type="protein sequence ID" value="CapteP218827"/>
    <property type="gene ID" value="CapteG218827"/>
</dbReference>
<dbReference type="PANTHER" id="PTHR24112:SF9">
    <property type="entry name" value="PROTEIN PHOSPHATASE 1 REGULATORY SUBUNIT 37"/>
    <property type="match status" value="1"/>
</dbReference>
<dbReference type="SUPFAM" id="SSF52047">
    <property type="entry name" value="RNI-like"/>
    <property type="match status" value="1"/>
</dbReference>
<dbReference type="AlphaFoldDB" id="R7U2G9"/>
<evidence type="ECO:0000313" key="6">
    <source>
        <dbReference type="EnsemblMetazoa" id="CapteP218827"/>
    </source>
</evidence>
<feature type="region of interest" description="Disordered" evidence="4">
    <location>
        <begin position="430"/>
        <end position="482"/>
    </location>
</feature>
<feature type="region of interest" description="Disordered" evidence="4">
    <location>
        <begin position="585"/>
        <end position="604"/>
    </location>
</feature>
<dbReference type="OrthoDB" id="10034042at2759"/>
<dbReference type="SMART" id="SM00368">
    <property type="entry name" value="LRR_RI"/>
    <property type="match status" value="7"/>
</dbReference>
<reference evidence="5 7" key="2">
    <citation type="journal article" date="2013" name="Nature">
        <title>Insights into bilaterian evolution from three spiralian genomes.</title>
        <authorList>
            <person name="Simakov O."/>
            <person name="Marletaz F."/>
            <person name="Cho S.J."/>
            <person name="Edsinger-Gonzales E."/>
            <person name="Havlak P."/>
            <person name="Hellsten U."/>
            <person name="Kuo D.H."/>
            <person name="Larsson T."/>
            <person name="Lv J."/>
            <person name="Arendt D."/>
            <person name="Savage R."/>
            <person name="Osoegawa K."/>
            <person name="de Jong P."/>
            <person name="Grimwood J."/>
            <person name="Chapman J.A."/>
            <person name="Shapiro H."/>
            <person name="Aerts A."/>
            <person name="Otillar R.P."/>
            <person name="Terry A.Y."/>
            <person name="Boore J.L."/>
            <person name="Grigoriev I.V."/>
            <person name="Lindberg D.R."/>
            <person name="Seaver E.C."/>
            <person name="Weisblat D.A."/>
            <person name="Putnam N.H."/>
            <person name="Rokhsar D.S."/>
        </authorList>
    </citation>
    <scope>NUCLEOTIDE SEQUENCE</scope>
    <source>
        <strain evidence="5 7">I ESC-2004</strain>
    </source>
</reference>
<evidence type="ECO:0000256" key="2">
    <source>
        <dbReference type="ARBA" id="ARBA00022737"/>
    </source>
</evidence>
<dbReference type="Gene3D" id="3.80.10.10">
    <property type="entry name" value="Ribonuclease Inhibitor"/>
    <property type="match status" value="3"/>
</dbReference>
<evidence type="ECO:0000256" key="3">
    <source>
        <dbReference type="ARBA" id="ARBA00038315"/>
    </source>
</evidence>
<keyword evidence="1" id="KW-0433">Leucine-rich repeat</keyword>
<keyword evidence="2" id="KW-0677">Repeat</keyword>
<dbReference type="EMBL" id="AMQN01010935">
    <property type="status" value="NOT_ANNOTATED_CDS"/>
    <property type="molecule type" value="Genomic_DNA"/>
</dbReference>
<dbReference type="InterPro" id="IPR001611">
    <property type="entry name" value="Leu-rich_rpt"/>
</dbReference>
<gene>
    <name evidence="5" type="ORF">CAPTEDRAFT_218827</name>
</gene>
<feature type="compositionally biased region" description="Basic and acidic residues" evidence="4">
    <location>
        <begin position="461"/>
        <end position="471"/>
    </location>
</feature>
<evidence type="ECO:0000256" key="4">
    <source>
        <dbReference type="SAM" id="MobiDB-lite"/>
    </source>
</evidence>
<sequence length="683" mass="77168">MKRRLWVILSFQVPADSCSTDELMCAYRQSCEKNGVRPMAKLLQQLLVVSDFCDRNETLTLRGEHLELRHCETLEEILRRVQFRTLDLEATRLDEESAVALFDMIEYYESCTRLNISYNRNLGVRGWQSCARMLKKTPCLEHFEARGCTISEQLMPFIGRALRQGSSVTTLHLENAIISGKTLMILVAALKMNGTVRELFLADNKLMPSDGIQLGSLLKFNHRLQLLDVRNNHLQDVGISHLCDGLWEQNLDHGLNTLVLWNNQITYQSMTALSRALMNTRCLETLNLGHNSLTTEGIHRLKDGLLQNKSLLRIGLQASKINCEGAVALAEFIAESPRLVRLDLRENDIKTAGLMALSLSLKVSQSVTRIDLDKDPKKESSMKDYVEQQKRLLNDISNFMLRNRDLARQREEEEEKRRIADELALKQLQEAQTEEKKEEEEEEKEEQVDPNREPLGNLAVVDRDEKAERTEGSPSRNMKLDLSNPSLPACTLESPAFVPECQIPIVKATDENMTVIVEDKEAEALIATPSPVIPKEFPPSPMVSSNGHPILAPVLDPSLLHDTVQYSPNTKRKFLVSRVQEPKPKECWAEKGDASEQSVAPNGVRPELALAADVASSTEAKETKDKTEIETNKEEEIVEKTEEKAEEKDDFEKELEEMMAQVADLDPITATNSDDLSVEDIVE</sequence>
<evidence type="ECO:0000313" key="5">
    <source>
        <dbReference type="EMBL" id="ELT97355.1"/>
    </source>
</evidence>
<feature type="region of interest" description="Disordered" evidence="4">
    <location>
        <begin position="612"/>
        <end position="651"/>
    </location>
</feature>
<dbReference type="HOGENOM" id="CLU_402935_0_0_1"/>
<reference evidence="7" key="1">
    <citation type="submission" date="2012-12" db="EMBL/GenBank/DDBJ databases">
        <authorList>
            <person name="Hellsten U."/>
            <person name="Grimwood J."/>
            <person name="Chapman J.A."/>
            <person name="Shapiro H."/>
            <person name="Aerts A."/>
            <person name="Otillar R.P."/>
            <person name="Terry A.Y."/>
            <person name="Boore J.L."/>
            <person name="Simakov O."/>
            <person name="Marletaz F."/>
            <person name="Cho S.-J."/>
            <person name="Edsinger-Gonzales E."/>
            <person name="Havlak P."/>
            <person name="Kuo D.-H."/>
            <person name="Larsson T."/>
            <person name="Lv J."/>
            <person name="Arendt D."/>
            <person name="Savage R."/>
            <person name="Osoegawa K."/>
            <person name="de Jong P."/>
            <person name="Lindberg D.R."/>
            <person name="Seaver E.C."/>
            <person name="Weisblat D.A."/>
            <person name="Putnam N.H."/>
            <person name="Grigoriev I.V."/>
            <person name="Rokhsar D.S."/>
        </authorList>
    </citation>
    <scope>NUCLEOTIDE SEQUENCE</scope>
    <source>
        <strain evidence="7">I ESC-2004</strain>
    </source>
</reference>
<organism evidence="5">
    <name type="scientific">Capitella teleta</name>
    <name type="common">Polychaete worm</name>
    <dbReference type="NCBI Taxonomy" id="283909"/>
    <lineage>
        <taxon>Eukaryota</taxon>
        <taxon>Metazoa</taxon>
        <taxon>Spiralia</taxon>
        <taxon>Lophotrochozoa</taxon>
        <taxon>Annelida</taxon>
        <taxon>Polychaeta</taxon>
        <taxon>Sedentaria</taxon>
        <taxon>Scolecida</taxon>
        <taxon>Capitellidae</taxon>
        <taxon>Capitella</taxon>
    </lineage>
</organism>
<dbReference type="Pfam" id="PF13516">
    <property type="entry name" value="LRR_6"/>
    <property type="match status" value="3"/>
</dbReference>